<evidence type="ECO:0000256" key="6">
    <source>
        <dbReference type="PROSITE-ProRule" id="PRU00283"/>
    </source>
</evidence>
<dbReference type="AlphaFoldDB" id="A0AAF1BU38"/>
<keyword evidence="3 6" id="KW-0067">ATP-binding</keyword>
<dbReference type="PROSITE" id="PS00411">
    <property type="entry name" value="KINESIN_MOTOR_1"/>
    <property type="match status" value="1"/>
</dbReference>
<gene>
    <name evidence="9" type="primary">klp6</name>
    <name evidence="9" type="ORF">LOC62_07G009061</name>
</gene>
<evidence type="ECO:0000256" key="4">
    <source>
        <dbReference type="ARBA" id="ARBA00023054"/>
    </source>
</evidence>
<dbReference type="GO" id="GO:0005874">
    <property type="term" value="C:microtubule"/>
    <property type="evidence" value="ECO:0007669"/>
    <property type="project" value="UniProtKB-KW"/>
</dbReference>
<name>A0AAF1BU38_9TREE</name>
<comment type="similarity">
    <text evidence="6">Belongs to the TRAFAC class myosin-kinesin ATPase superfamily. Kinesin family.</text>
</comment>
<dbReference type="InterPro" id="IPR019821">
    <property type="entry name" value="Kinesin_motor_CS"/>
</dbReference>
<evidence type="ECO:0000256" key="2">
    <source>
        <dbReference type="ARBA" id="ARBA00022741"/>
    </source>
</evidence>
<feature type="region of interest" description="Disordered" evidence="7">
    <location>
        <begin position="856"/>
        <end position="1031"/>
    </location>
</feature>
<dbReference type="GO" id="GO:0007018">
    <property type="term" value="P:microtubule-based movement"/>
    <property type="evidence" value="ECO:0007669"/>
    <property type="project" value="InterPro"/>
</dbReference>
<dbReference type="Proteomes" id="UP000827549">
    <property type="component" value="Chromosome 7"/>
</dbReference>
<keyword evidence="4" id="KW-0175">Coiled coil</keyword>
<keyword evidence="5 6" id="KW-0505">Motor protein</keyword>
<evidence type="ECO:0000259" key="8">
    <source>
        <dbReference type="PROSITE" id="PS50067"/>
    </source>
</evidence>
<dbReference type="SUPFAM" id="SSF52540">
    <property type="entry name" value="P-loop containing nucleoside triphosphate hydrolases"/>
    <property type="match status" value="1"/>
</dbReference>
<feature type="compositionally biased region" description="Low complexity" evidence="7">
    <location>
        <begin position="992"/>
        <end position="1010"/>
    </location>
</feature>
<feature type="domain" description="Kinesin motor" evidence="8">
    <location>
        <begin position="9"/>
        <end position="389"/>
    </location>
</feature>
<dbReference type="SMART" id="SM00129">
    <property type="entry name" value="KISc"/>
    <property type="match status" value="1"/>
</dbReference>
<dbReference type="InterPro" id="IPR036961">
    <property type="entry name" value="Kinesin_motor_dom_sf"/>
</dbReference>
<feature type="region of interest" description="Disordered" evidence="7">
    <location>
        <begin position="423"/>
        <end position="446"/>
    </location>
</feature>
<feature type="compositionally biased region" description="Acidic residues" evidence="7">
    <location>
        <begin position="759"/>
        <end position="771"/>
    </location>
</feature>
<dbReference type="PANTHER" id="PTHR47968">
    <property type="entry name" value="CENTROMERE PROTEIN E"/>
    <property type="match status" value="1"/>
</dbReference>
<keyword evidence="10" id="KW-1185">Reference proteome</keyword>
<dbReference type="GO" id="GO:0008017">
    <property type="term" value="F:microtubule binding"/>
    <property type="evidence" value="ECO:0007669"/>
    <property type="project" value="InterPro"/>
</dbReference>
<organism evidence="9 10">
    <name type="scientific">Vanrija pseudolonga</name>
    <dbReference type="NCBI Taxonomy" id="143232"/>
    <lineage>
        <taxon>Eukaryota</taxon>
        <taxon>Fungi</taxon>
        <taxon>Dikarya</taxon>
        <taxon>Basidiomycota</taxon>
        <taxon>Agaricomycotina</taxon>
        <taxon>Tremellomycetes</taxon>
        <taxon>Trichosporonales</taxon>
        <taxon>Trichosporonaceae</taxon>
        <taxon>Vanrija</taxon>
    </lineage>
</organism>
<dbReference type="Pfam" id="PF00225">
    <property type="entry name" value="Kinesin"/>
    <property type="match status" value="1"/>
</dbReference>
<evidence type="ECO:0000256" key="5">
    <source>
        <dbReference type="ARBA" id="ARBA00023175"/>
    </source>
</evidence>
<evidence type="ECO:0000256" key="3">
    <source>
        <dbReference type="ARBA" id="ARBA00022840"/>
    </source>
</evidence>
<reference evidence="9" key="1">
    <citation type="submission" date="2023-10" db="EMBL/GenBank/DDBJ databases">
        <authorList>
            <person name="Noh H."/>
        </authorList>
    </citation>
    <scope>NUCLEOTIDE SEQUENCE</scope>
    <source>
        <strain evidence="9">DUCC4014</strain>
    </source>
</reference>
<dbReference type="Gene3D" id="3.40.850.10">
    <property type="entry name" value="Kinesin motor domain"/>
    <property type="match status" value="1"/>
</dbReference>
<dbReference type="GO" id="GO:0003777">
    <property type="term" value="F:microtubule motor activity"/>
    <property type="evidence" value="ECO:0007669"/>
    <property type="project" value="InterPro"/>
</dbReference>
<evidence type="ECO:0000313" key="9">
    <source>
        <dbReference type="EMBL" id="WOO85558.1"/>
    </source>
</evidence>
<dbReference type="InterPro" id="IPR001752">
    <property type="entry name" value="Kinesin_motor_dom"/>
</dbReference>
<dbReference type="RefSeq" id="XP_062631584.1">
    <property type="nucleotide sequence ID" value="XM_062775600.1"/>
</dbReference>
<dbReference type="PANTHER" id="PTHR47968:SF13">
    <property type="entry name" value="KINESIN-LIKE PROTEIN KIF19 ISOFORM X1"/>
    <property type="match status" value="1"/>
</dbReference>
<dbReference type="InterPro" id="IPR027417">
    <property type="entry name" value="P-loop_NTPase"/>
</dbReference>
<dbReference type="GeneID" id="87812224"/>
<sequence length="1031" mass="111828">MAYLMDDNAMRICIRPRPWNEKELPHLAQHTPTPIFLGDGNFSAARKPLPGGAIREIVEVIDNRQIDFDKPEAGSETKRGAVGGRRYKNRRYVFDHVFKMEATQEQVYQNTAKPLLDGVLKGYNATVFAYGATGCGKTHTISGCADDPGVIVRTMSDLFELIEESKDRYETQLEVLMVEIYNETIRDLLHDEFPAPMPPGGLKLLENEKERVTIAEVTIRTPQSVGEVMELVLLGNERRSTSYTESNSVSSRSHAVLQINVSRKSKSPDVDMDNDAVSQDSSSATLSIIDLAGSERAAATRNMGDRMKEGANINKSLLALSSCISALCGAQRNGSKPHVPYRNSKLTRLLKFSLGGNCRTVMIVCVSPSSKDMEDTSNTLVWADRAKSVKMTVSRNTGGTHVSARQYVQLIAELREQNKLLEQRLKDNDGEESATKKRKREDAQRKATEAMDIVRAKVAEGKASIEEGAELRAKWDASKIATSYLETRRGEIESDEDCVDRNWEERYLTDLVSKQTEAFDNNRLVQATVQKEEDLKRSLETLFTQTVANTFADPDDPILHNVSLQVDVHRSRVSASVQDARIRGYRAALGVANDALARGAVAFARIQALAQQQQSALMQLVESGTTDPETIRLHFKHAREATARSEMEVANIFGALSRYDGQLPAALPPTPSRHTADVSMMSFRNNPKSPARKRIMKVIEGKGGFERGLVSPRKSVLTKGLREPTRTFRARFGDETGEGELKQVFNYRPRGSQSPSFEIETDDDSAEWEEMRDDLKGLPAPAPSTLNTSPIAPFSVLPPVEATPAPIPAPSVLSAASSSTSDADIPEWKKNRILMGKGGGTSALGGENLSMAAPQLPEGGADSKHGGVGLGRPARVRSSVGPLSELRQLPTAPRASLSASNLMKPTAASAARSTAAELTSSPGAGNRRLSLRHDRQKIHGKGPYARPSLIPSPVGSPAENAVPGSSTTAGVRRAMAAPRGRSSTMGPLQTLAAESSNAAGAGAAAPATGATLKPRPSMQKLGGENTAPPWR</sequence>
<evidence type="ECO:0000256" key="7">
    <source>
        <dbReference type="SAM" id="MobiDB-lite"/>
    </source>
</evidence>
<accession>A0AAF1BU38</accession>
<dbReference type="PROSITE" id="PS50067">
    <property type="entry name" value="KINESIN_MOTOR_2"/>
    <property type="match status" value="1"/>
</dbReference>
<feature type="binding site" evidence="6">
    <location>
        <begin position="131"/>
        <end position="138"/>
    </location>
    <ligand>
        <name>ATP</name>
        <dbReference type="ChEBI" id="CHEBI:30616"/>
    </ligand>
</feature>
<proteinExistence type="inferred from homology"/>
<keyword evidence="1" id="KW-0493">Microtubule</keyword>
<dbReference type="GO" id="GO:0005524">
    <property type="term" value="F:ATP binding"/>
    <property type="evidence" value="ECO:0007669"/>
    <property type="project" value="UniProtKB-UniRule"/>
</dbReference>
<evidence type="ECO:0000313" key="10">
    <source>
        <dbReference type="Proteomes" id="UP000827549"/>
    </source>
</evidence>
<feature type="region of interest" description="Disordered" evidence="7">
    <location>
        <begin position="748"/>
        <end position="771"/>
    </location>
</feature>
<keyword evidence="2 6" id="KW-0547">Nucleotide-binding</keyword>
<dbReference type="InterPro" id="IPR027640">
    <property type="entry name" value="Kinesin-like_fam"/>
</dbReference>
<protein>
    <submittedName>
        <fullName evidence="9">Kinesin-like protein 6</fullName>
    </submittedName>
</protein>
<dbReference type="PRINTS" id="PR00380">
    <property type="entry name" value="KINESINHEAVY"/>
</dbReference>
<feature type="compositionally biased region" description="Low complexity" evidence="7">
    <location>
        <begin position="906"/>
        <end position="921"/>
    </location>
</feature>
<dbReference type="EMBL" id="CP086720">
    <property type="protein sequence ID" value="WOO85558.1"/>
    <property type="molecule type" value="Genomic_DNA"/>
</dbReference>
<evidence type="ECO:0000256" key="1">
    <source>
        <dbReference type="ARBA" id="ARBA00022701"/>
    </source>
</evidence>